<dbReference type="OrthoDB" id="3344at10239"/>
<proteinExistence type="inferred from homology"/>
<keyword evidence="2" id="KW-0547">Nucleotide-binding</keyword>
<accession>A0A023W4N6</accession>
<dbReference type="InterPro" id="IPR027417">
    <property type="entry name" value="P-loop_NTPase"/>
</dbReference>
<dbReference type="PROSITE" id="PS50162">
    <property type="entry name" value="RECA_2"/>
    <property type="match status" value="1"/>
</dbReference>
<feature type="domain" description="RecA family profile 1" evidence="6">
    <location>
        <begin position="27"/>
        <end position="195"/>
    </location>
</feature>
<dbReference type="Pfam" id="PF21134">
    <property type="entry name" value="T4_UVSX_C"/>
    <property type="match status" value="1"/>
</dbReference>
<comment type="similarity">
    <text evidence="1">Belongs to the RecA family.</text>
</comment>
<feature type="compositionally biased region" description="Basic and acidic residues" evidence="5">
    <location>
        <begin position="369"/>
        <end position="380"/>
    </location>
</feature>
<evidence type="ECO:0000256" key="3">
    <source>
        <dbReference type="ARBA" id="ARBA00022840"/>
    </source>
</evidence>
<dbReference type="Gene3D" id="3.40.50.300">
    <property type="entry name" value="P-loop containing nucleotide triphosphate hydrolases"/>
    <property type="match status" value="1"/>
</dbReference>
<dbReference type="SUPFAM" id="SSF52540">
    <property type="entry name" value="P-loop containing nucleoside triphosphate hydrolases"/>
    <property type="match status" value="1"/>
</dbReference>
<dbReference type="EMBL" id="KJ025957">
    <property type="protein sequence ID" value="AHY25289.1"/>
    <property type="molecule type" value="Genomic_DNA"/>
</dbReference>
<gene>
    <name evidence="7" type="primary">uvsX</name>
    <name evidence="7" type="ORF">PS2_039</name>
</gene>
<dbReference type="RefSeq" id="YP_009030086.1">
    <property type="nucleotide sequence ID" value="NC_024121.1"/>
</dbReference>
<dbReference type="InterPro" id="IPR049047">
    <property type="entry name" value="T4_UVSX-like_C"/>
</dbReference>
<dbReference type="Pfam" id="PF00154">
    <property type="entry name" value="RecA_N"/>
    <property type="match status" value="1"/>
</dbReference>
<dbReference type="GO" id="GO:0006281">
    <property type="term" value="P:DNA repair"/>
    <property type="evidence" value="ECO:0007669"/>
    <property type="project" value="InterPro"/>
</dbReference>
<dbReference type="InterPro" id="IPR013765">
    <property type="entry name" value="DNA_recomb/repair_RecA"/>
</dbReference>
<evidence type="ECO:0000256" key="5">
    <source>
        <dbReference type="SAM" id="MobiDB-lite"/>
    </source>
</evidence>
<feature type="compositionally biased region" description="Acidic residues" evidence="5">
    <location>
        <begin position="381"/>
        <end position="397"/>
    </location>
</feature>
<dbReference type="GO" id="GO:0140664">
    <property type="term" value="F:ATP-dependent DNA damage sensor activity"/>
    <property type="evidence" value="ECO:0007669"/>
    <property type="project" value="InterPro"/>
</dbReference>
<keyword evidence="4" id="KW-0233">DNA recombination</keyword>
<dbReference type="PANTHER" id="PTHR45900:SF1">
    <property type="entry name" value="MITOCHONDRIAL DNA REPAIR PROTEIN RECA HOMOLOG-RELATED"/>
    <property type="match status" value="1"/>
</dbReference>
<evidence type="ECO:0000313" key="8">
    <source>
        <dbReference type="Proteomes" id="UP000024445"/>
    </source>
</evidence>
<organism evidence="7 8">
    <name type="scientific">Serratia phage PS2</name>
    <dbReference type="NCBI Taxonomy" id="1481112"/>
    <lineage>
        <taxon>Viruses</taxon>
        <taxon>Duplodnaviria</taxon>
        <taxon>Heunggongvirae</taxon>
        <taxon>Uroviricota</taxon>
        <taxon>Caudoviricetes</taxon>
        <taxon>Muldoonvirus</taxon>
        <taxon>Muldoonvirus PS2</taxon>
    </lineage>
</organism>
<dbReference type="InterPro" id="IPR049428">
    <property type="entry name" value="RecA-like_N"/>
</dbReference>
<dbReference type="GO" id="GO:0003697">
    <property type="term" value="F:single-stranded DNA binding"/>
    <property type="evidence" value="ECO:0007669"/>
    <property type="project" value="InterPro"/>
</dbReference>
<keyword evidence="3" id="KW-0067">ATP-binding</keyword>
<dbReference type="KEGG" id="vg:19484927"/>
<keyword evidence="8" id="KW-1185">Reference proteome</keyword>
<dbReference type="GO" id="GO:0006310">
    <property type="term" value="P:DNA recombination"/>
    <property type="evidence" value="ECO:0007669"/>
    <property type="project" value="UniProtKB-KW"/>
</dbReference>
<sequence>MSLKDRLIKASTNKNTKSLDKSHLFNEKSVSRTKIPMLNIALSGDIVGGLQSGLTVLAGPSKHFKSNMGLTLVAAYMRNHPDAICLFYDSEFGITPAYLKSMGVDPERVVHTPIMNVEELKLDMINQLHAIERGEHVIVFIDSIGNTASKKEVEDALNEKSVADMTRAKQLKSLFRMATPYFTTKDIPCVAINHTIETMEMFSKTVMTGGSGIMYSADTVFIIGRRQIKDGTELEGYQFVLNAEKSRTVKEKSKFFIDVTFKGGIDPFSGLLDVAMDLGFVVKPKNGWFAKSYLDEETGEMVTEEKNWRANATRSLEFWGDMIKHEPFREAVRMKYKLGAMVTDGVVDSEVDDLLAEAIKLDKKSARKAEKEAVQAKEDDHGEDDDFAQLESGLDNE</sequence>
<feature type="region of interest" description="Disordered" evidence="5">
    <location>
        <begin position="369"/>
        <end position="397"/>
    </location>
</feature>
<dbReference type="GeneID" id="19484927"/>
<name>A0A023W4N6_9CAUD</name>
<protein>
    <submittedName>
        <fullName evidence="7">RecA-like recombination protein</fullName>
    </submittedName>
</protein>
<dbReference type="GO" id="GO:0005524">
    <property type="term" value="F:ATP binding"/>
    <property type="evidence" value="ECO:0007669"/>
    <property type="project" value="UniProtKB-KW"/>
</dbReference>
<evidence type="ECO:0000313" key="7">
    <source>
        <dbReference type="EMBL" id="AHY25289.1"/>
    </source>
</evidence>
<evidence type="ECO:0000256" key="1">
    <source>
        <dbReference type="ARBA" id="ARBA00009391"/>
    </source>
</evidence>
<dbReference type="InterPro" id="IPR020588">
    <property type="entry name" value="RecA_ATP-bd"/>
</dbReference>
<evidence type="ECO:0000256" key="4">
    <source>
        <dbReference type="ARBA" id="ARBA00023172"/>
    </source>
</evidence>
<evidence type="ECO:0000259" key="6">
    <source>
        <dbReference type="PROSITE" id="PS50162"/>
    </source>
</evidence>
<reference evidence="7 8" key="1">
    <citation type="submission" date="2014-01" db="EMBL/GenBank/DDBJ databases">
        <authorList>
            <person name="Zhang G."/>
            <person name="Jin J."/>
            <person name="Li Z.J."/>
            <person name="Wang S.W."/>
            <person name="Chen S.J."/>
            <person name="Wang S.M."/>
            <person name="Wang X.T."/>
            <person name="Li Y.H."/>
            <person name="Wang J."/>
            <person name="Yang C.K."/>
            <person name="Wang L."/>
        </authorList>
    </citation>
    <scope>NUCLEOTIDE SEQUENCE [LARGE SCALE GENOMIC DNA]</scope>
</reference>
<dbReference type="PANTHER" id="PTHR45900">
    <property type="entry name" value="RECA"/>
    <property type="match status" value="1"/>
</dbReference>
<evidence type="ECO:0000256" key="2">
    <source>
        <dbReference type="ARBA" id="ARBA00022741"/>
    </source>
</evidence>
<dbReference type="Proteomes" id="UP000024445">
    <property type="component" value="Segment"/>
</dbReference>